<protein>
    <submittedName>
        <fullName evidence="1">Uncharacterized protein</fullName>
    </submittedName>
</protein>
<dbReference type="PANTHER" id="PTHR43358">
    <property type="entry name" value="ALPHA/BETA-HYDROLASE"/>
    <property type="match status" value="1"/>
</dbReference>
<dbReference type="Proteomes" id="UP000824469">
    <property type="component" value="Unassembled WGS sequence"/>
</dbReference>
<dbReference type="PANTHER" id="PTHR43358:SF4">
    <property type="entry name" value="ALPHA_BETA HYDROLASE FOLD-1 DOMAIN-CONTAINING PROTEIN"/>
    <property type="match status" value="1"/>
</dbReference>
<evidence type="ECO:0000313" key="1">
    <source>
        <dbReference type="EMBL" id="KAH9322448.1"/>
    </source>
</evidence>
<dbReference type="InterPro" id="IPR052920">
    <property type="entry name" value="DNA-binding_regulatory"/>
</dbReference>
<keyword evidence="2" id="KW-1185">Reference proteome</keyword>
<proteinExistence type="predicted"/>
<accession>A0AA38GIP8</accession>
<dbReference type="AlphaFoldDB" id="A0AA38GIP8"/>
<feature type="non-terminal residue" evidence="1">
    <location>
        <position position="1"/>
    </location>
</feature>
<gene>
    <name evidence="1" type="ORF">KI387_017087</name>
</gene>
<organism evidence="1 2">
    <name type="scientific">Taxus chinensis</name>
    <name type="common">Chinese yew</name>
    <name type="synonym">Taxus wallichiana var. chinensis</name>
    <dbReference type="NCBI Taxonomy" id="29808"/>
    <lineage>
        <taxon>Eukaryota</taxon>
        <taxon>Viridiplantae</taxon>
        <taxon>Streptophyta</taxon>
        <taxon>Embryophyta</taxon>
        <taxon>Tracheophyta</taxon>
        <taxon>Spermatophyta</taxon>
        <taxon>Pinopsida</taxon>
        <taxon>Pinidae</taxon>
        <taxon>Conifers II</taxon>
        <taxon>Cupressales</taxon>
        <taxon>Taxaceae</taxon>
        <taxon>Taxus</taxon>
    </lineage>
</organism>
<feature type="non-terminal residue" evidence="1">
    <location>
        <position position="130"/>
    </location>
</feature>
<comment type="caution">
    <text evidence="1">The sequence shown here is derived from an EMBL/GenBank/DDBJ whole genome shotgun (WGS) entry which is preliminary data.</text>
</comment>
<evidence type="ECO:0000313" key="2">
    <source>
        <dbReference type="Proteomes" id="UP000824469"/>
    </source>
</evidence>
<dbReference type="EMBL" id="JAHRHJ020000003">
    <property type="protein sequence ID" value="KAH9322448.1"/>
    <property type="molecule type" value="Genomic_DNA"/>
</dbReference>
<reference evidence="1 2" key="1">
    <citation type="journal article" date="2021" name="Nat. Plants">
        <title>The Taxus genome provides insights into paclitaxel biosynthesis.</title>
        <authorList>
            <person name="Xiong X."/>
            <person name="Gou J."/>
            <person name="Liao Q."/>
            <person name="Li Y."/>
            <person name="Zhou Q."/>
            <person name="Bi G."/>
            <person name="Li C."/>
            <person name="Du R."/>
            <person name="Wang X."/>
            <person name="Sun T."/>
            <person name="Guo L."/>
            <person name="Liang H."/>
            <person name="Lu P."/>
            <person name="Wu Y."/>
            <person name="Zhang Z."/>
            <person name="Ro D.K."/>
            <person name="Shang Y."/>
            <person name="Huang S."/>
            <person name="Yan J."/>
        </authorList>
    </citation>
    <scope>NUCLEOTIDE SEQUENCE [LARGE SCALE GENOMIC DNA]</scope>
    <source>
        <strain evidence="1">Ta-2019</strain>
    </source>
</reference>
<sequence>NFKPLLHFGGGERSPVFRQLTRIPAGRQLMEQLVNFVIRPPRADYSPTHDLLEQEFSLKGCRFWRKDLEVINDHGNVLQCSHYMPDPMPEGRALPCVIYCHGNRTCYQNHPPGYFSDFGVVIRENSKFGQ</sequence>
<name>A0AA38GIP8_TAXCH</name>